<keyword evidence="3 8" id="KW-0808">Transferase</keyword>
<dbReference type="GO" id="GO:0005524">
    <property type="term" value="F:ATP binding"/>
    <property type="evidence" value="ECO:0007669"/>
    <property type="project" value="UniProtKB-KW"/>
</dbReference>
<dbReference type="InterPro" id="IPR000600">
    <property type="entry name" value="ROK"/>
</dbReference>
<comment type="caution">
    <text evidence="8">The sequence shown here is derived from an EMBL/GenBank/DDBJ whole genome shotgun (WGS) entry which is preliminary data.</text>
</comment>
<dbReference type="InterPro" id="IPR043129">
    <property type="entry name" value="ATPase_NBD"/>
</dbReference>
<evidence type="ECO:0000256" key="4">
    <source>
        <dbReference type="ARBA" id="ARBA00022741"/>
    </source>
</evidence>
<dbReference type="Pfam" id="PF00480">
    <property type="entry name" value="ROK"/>
    <property type="match status" value="1"/>
</dbReference>
<proteinExistence type="inferred from homology"/>
<evidence type="ECO:0000313" key="9">
    <source>
        <dbReference type="Proteomes" id="UP000190140"/>
    </source>
</evidence>
<dbReference type="STRING" id="29349.CLOTH_17780"/>
<dbReference type="PANTHER" id="PTHR18964:SF149">
    <property type="entry name" value="BIFUNCTIONAL UDP-N-ACETYLGLUCOSAMINE 2-EPIMERASE_N-ACETYLMANNOSAMINE KINASE"/>
    <property type="match status" value="1"/>
</dbReference>
<name>A0A1V4I4R9_9FIRM</name>
<dbReference type="GO" id="GO:0006096">
    <property type="term" value="P:glycolytic process"/>
    <property type="evidence" value="ECO:0007669"/>
    <property type="project" value="InterPro"/>
</dbReference>
<dbReference type="EMBL" id="MZGW01000009">
    <property type="protein sequence ID" value="OPJ54966.1"/>
    <property type="molecule type" value="Genomic_DNA"/>
</dbReference>
<evidence type="ECO:0000256" key="7">
    <source>
        <dbReference type="ARBA" id="ARBA00032386"/>
    </source>
</evidence>
<evidence type="ECO:0000256" key="3">
    <source>
        <dbReference type="ARBA" id="ARBA00022679"/>
    </source>
</evidence>
<evidence type="ECO:0000256" key="2">
    <source>
        <dbReference type="ARBA" id="ARBA00014701"/>
    </source>
</evidence>
<dbReference type="OrthoDB" id="9810372at2"/>
<evidence type="ECO:0000256" key="6">
    <source>
        <dbReference type="ARBA" id="ARBA00022840"/>
    </source>
</evidence>
<dbReference type="NCBIfam" id="TIGR00744">
    <property type="entry name" value="ROK_glcA_fam"/>
    <property type="match status" value="1"/>
</dbReference>
<comment type="similarity">
    <text evidence="1">Belongs to the ROK (NagC/XylR) family.</text>
</comment>
<protein>
    <recommendedName>
        <fullName evidence="2">Glucokinase</fullName>
    </recommendedName>
    <alternativeName>
        <fullName evidence="7">Glucose kinase</fullName>
    </alternativeName>
</protein>
<gene>
    <name evidence="8" type="primary">glcK</name>
    <name evidence="8" type="ORF">CLOTH_17780</name>
</gene>
<keyword evidence="6" id="KW-0067">ATP-binding</keyword>
<dbReference type="Gene3D" id="3.30.420.40">
    <property type="match status" value="2"/>
</dbReference>
<sequence>MYYIGIDLGGTGIKGGIVSENGDIILKKETKTPVEKGYEGVIQSIINLIHELVSEKNIDTKDIKSIGVGIPGVANKEGMVYYAHNLFWKDVPLGEMLRQEFKGIPVYVENDATVACVAEYVCGAMKNKENGVMLTLGTGVGGGIIINGKVFSGSNGLGSEIGHMVVGENFYNCNCGNNGCLETFSSATAIIKYAKKLIEDENKDTLIMEKVQNDINKIDAKVIIDSAKEGDYIGNKAVDRLVKYLAIGITNIMNIIDPDVICIGGGLSKSGDFLLNKINKEIEKYLLFKDLKYGQIVIATLGNDAGIIGSAMLGK</sequence>
<dbReference type="GO" id="GO:0004340">
    <property type="term" value="F:glucokinase activity"/>
    <property type="evidence" value="ECO:0007669"/>
    <property type="project" value="InterPro"/>
</dbReference>
<dbReference type="Proteomes" id="UP000190140">
    <property type="component" value="Unassembled WGS sequence"/>
</dbReference>
<organism evidence="8 9">
    <name type="scientific">Alkalithermobacter paradoxus</name>
    <dbReference type="NCBI Taxonomy" id="29349"/>
    <lineage>
        <taxon>Bacteria</taxon>
        <taxon>Bacillati</taxon>
        <taxon>Bacillota</taxon>
        <taxon>Clostridia</taxon>
        <taxon>Peptostreptococcales</taxon>
        <taxon>Tepidibacteraceae</taxon>
        <taxon>Alkalithermobacter</taxon>
    </lineage>
</organism>
<dbReference type="AlphaFoldDB" id="A0A1V4I4R9"/>
<dbReference type="RefSeq" id="WP_079413222.1">
    <property type="nucleotide sequence ID" value="NZ_MZGW01000009.1"/>
</dbReference>
<evidence type="ECO:0000256" key="5">
    <source>
        <dbReference type="ARBA" id="ARBA00022777"/>
    </source>
</evidence>
<evidence type="ECO:0000256" key="1">
    <source>
        <dbReference type="ARBA" id="ARBA00006479"/>
    </source>
</evidence>
<dbReference type="PANTHER" id="PTHR18964">
    <property type="entry name" value="ROK (REPRESSOR, ORF, KINASE) FAMILY"/>
    <property type="match status" value="1"/>
</dbReference>
<reference evidence="8 9" key="1">
    <citation type="submission" date="2017-03" db="EMBL/GenBank/DDBJ databases">
        <title>Genome sequence of Clostridium thermoalcaliphilum DSM 7309.</title>
        <authorList>
            <person name="Poehlein A."/>
            <person name="Daniel R."/>
        </authorList>
    </citation>
    <scope>NUCLEOTIDE SEQUENCE [LARGE SCALE GENOMIC DNA]</scope>
    <source>
        <strain evidence="8 9">DSM 7309</strain>
    </source>
</reference>
<dbReference type="SUPFAM" id="SSF53067">
    <property type="entry name" value="Actin-like ATPase domain"/>
    <property type="match status" value="1"/>
</dbReference>
<dbReference type="InterPro" id="IPR004654">
    <property type="entry name" value="ROK_glcA"/>
</dbReference>
<dbReference type="GO" id="GO:0005737">
    <property type="term" value="C:cytoplasm"/>
    <property type="evidence" value="ECO:0007669"/>
    <property type="project" value="InterPro"/>
</dbReference>
<keyword evidence="9" id="KW-1185">Reference proteome</keyword>
<keyword evidence="4" id="KW-0547">Nucleotide-binding</keyword>
<accession>A0A1V4I4R9</accession>
<evidence type="ECO:0000313" key="8">
    <source>
        <dbReference type="EMBL" id="OPJ54966.1"/>
    </source>
</evidence>
<keyword evidence="5 8" id="KW-0418">Kinase</keyword>